<dbReference type="SUPFAM" id="SSF55048">
    <property type="entry name" value="Probable ACP-binding domain of malonyl-CoA ACP transacylase"/>
    <property type="match status" value="1"/>
</dbReference>
<dbReference type="SMART" id="SM01294">
    <property type="entry name" value="PKS_PP_betabranch"/>
    <property type="match status" value="1"/>
</dbReference>
<dbReference type="SUPFAM" id="SSF53901">
    <property type="entry name" value="Thiolase-like"/>
    <property type="match status" value="1"/>
</dbReference>
<feature type="region of interest" description="Disordered" evidence="6">
    <location>
        <begin position="2740"/>
        <end position="2865"/>
    </location>
</feature>
<dbReference type="CDD" id="cd06503">
    <property type="entry name" value="ATP-synt_Fo_b"/>
    <property type="match status" value="1"/>
</dbReference>
<dbReference type="Gene3D" id="3.30.70.250">
    <property type="entry name" value="Malonyl-CoA ACP transacylase, ACP-binding"/>
    <property type="match status" value="1"/>
</dbReference>
<dbReference type="InterPro" id="IPR016035">
    <property type="entry name" value="Acyl_Trfase/lysoPLipase"/>
</dbReference>
<dbReference type="PANTHER" id="PTHR43775">
    <property type="entry name" value="FATTY ACID SYNTHASE"/>
    <property type="match status" value="1"/>
</dbReference>
<evidence type="ECO:0000256" key="6">
    <source>
        <dbReference type="SAM" id="MobiDB-lite"/>
    </source>
</evidence>
<dbReference type="Pfam" id="PF02801">
    <property type="entry name" value="Ketoacyl-synt_C"/>
    <property type="match status" value="1"/>
</dbReference>
<comment type="caution">
    <text evidence="11">The sequence shown here is derived from an EMBL/GenBank/DDBJ whole genome shotgun (WGS) entry which is preliminary data.</text>
</comment>
<dbReference type="SMART" id="SM00827">
    <property type="entry name" value="PKS_AT"/>
    <property type="match status" value="1"/>
</dbReference>
<evidence type="ECO:0000313" key="12">
    <source>
        <dbReference type="Proteomes" id="UP000258309"/>
    </source>
</evidence>
<dbReference type="Pfam" id="PF16073">
    <property type="entry name" value="SAT"/>
    <property type="match status" value="1"/>
</dbReference>
<dbReference type="PROSITE" id="PS52019">
    <property type="entry name" value="PKS_MFAS_DH"/>
    <property type="match status" value="1"/>
</dbReference>
<dbReference type="GO" id="GO:0004312">
    <property type="term" value="F:fatty acid synthase activity"/>
    <property type="evidence" value="ECO:0007669"/>
    <property type="project" value="TreeGrafter"/>
</dbReference>
<feature type="compositionally biased region" description="Polar residues" evidence="6">
    <location>
        <begin position="2318"/>
        <end position="2328"/>
    </location>
</feature>
<dbReference type="GO" id="GO:0044550">
    <property type="term" value="P:secondary metabolite biosynthetic process"/>
    <property type="evidence" value="ECO:0007669"/>
    <property type="project" value="TreeGrafter"/>
</dbReference>
<dbReference type="SMART" id="SM00060">
    <property type="entry name" value="FN3"/>
    <property type="match status" value="1"/>
</dbReference>
<proteinExistence type="predicted"/>
<dbReference type="InterPro" id="IPR049900">
    <property type="entry name" value="PKS_mFAS_DH"/>
</dbReference>
<dbReference type="InterPro" id="IPR020806">
    <property type="entry name" value="PKS_PP-bd"/>
</dbReference>
<dbReference type="InterPro" id="IPR014043">
    <property type="entry name" value="Acyl_transferase_dom"/>
</dbReference>
<dbReference type="InterPro" id="IPR001031">
    <property type="entry name" value="Thioesterase"/>
</dbReference>
<feature type="compositionally biased region" description="Basic and acidic residues" evidence="6">
    <location>
        <begin position="3218"/>
        <end position="3232"/>
    </location>
</feature>
<dbReference type="Pfam" id="PF00975">
    <property type="entry name" value="Thioesterase"/>
    <property type="match status" value="1"/>
</dbReference>
<feature type="region of interest" description="Disordered" evidence="6">
    <location>
        <begin position="2535"/>
        <end position="2559"/>
    </location>
</feature>
<dbReference type="STRING" id="5539.A0A3E2HIL7"/>
<feature type="compositionally biased region" description="Polar residues" evidence="6">
    <location>
        <begin position="3200"/>
        <end position="3209"/>
    </location>
</feature>
<keyword evidence="5" id="KW-0175">Coiled coil</keyword>
<dbReference type="Gene3D" id="3.40.366.10">
    <property type="entry name" value="Malonyl-Coenzyme A Acyl Carrier Protein, domain 2"/>
    <property type="match status" value="2"/>
</dbReference>
<evidence type="ECO:0000256" key="1">
    <source>
        <dbReference type="ARBA" id="ARBA00022450"/>
    </source>
</evidence>
<dbReference type="Pfam" id="PF00550">
    <property type="entry name" value="PP-binding"/>
    <property type="match status" value="2"/>
</dbReference>
<evidence type="ECO:0000313" key="11">
    <source>
        <dbReference type="EMBL" id="RFU33276.1"/>
    </source>
</evidence>
<evidence type="ECO:0000259" key="8">
    <source>
        <dbReference type="PROSITE" id="PS50853"/>
    </source>
</evidence>
<dbReference type="CDD" id="cd00063">
    <property type="entry name" value="FN3"/>
    <property type="match status" value="1"/>
</dbReference>
<evidence type="ECO:0008006" key="13">
    <source>
        <dbReference type="Google" id="ProtNLM"/>
    </source>
</evidence>
<accession>A0A3E2HIL7</accession>
<dbReference type="InterPro" id="IPR006162">
    <property type="entry name" value="Ppantetheine_attach_site"/>
</dbReference>
<dbReference type="EMBL" id="NCSJ02000038">
    <property type="protein sequence ID" value="RFU33276.1"/>
    <property type="molecule type" value="Genomic_DNA"/>
</dbReference>
<feature type="domain" description="Carrier" evidence="7">
    <location>
        <begin position="1623"/>
        <end position="1700"/>
    </location>
</feature>
<dbReference type="Pfam" id="PF00041">
    <property type="entry name" value="fn3"/>
    <property type="match status" value="1"/>
</dbReference>
<feature type="compositionally biased region" description="Acidic residues" evidence="6">
    <location>
        <begin position="3256"/>
        <end position="3273"/>
    </location>
</feature>
<dbReference type="InterPro" id="IPR003961">
    <property type="entry name" value="FN3_dom"/>
</dbReference>
<evidence type="ECO:0000256" key="5">
    <source>
        <dbReference type="SAM" id="Coils"/>
    </source>
</evidence>
<dbReference type="InterPro" id="IPR032088">
    <property type="entry name" value="SAT"/>
</dbReference>
<dbReference type="Proteomes" id="UP000258309">
    <property type="component" value="Unassembled WGS sequence"/>
</dbReference>
<dbReference type="SUPFAM" id="SSF52151">
    <property type="entry name" value="FabD/lysophospholipase-like"/>
    <property type="match status" value="1"/>
</dbReference>
<keyword evidence="12" id="KW-1185">Reference proteome</keyword>
<dbReference type="InterPro" id="IPR020841">
    <property type="entry name" value="PKS_Beta-ketoAc_synthase_dom"/>
</dbReference>
<feature type="compositionally biased region" description="Polar residues" evidence="6">
    <location>
        <begin position="3131"/>
        <end position="3140"/>
    </location>
</feature>
<dbReference type="PROSITE" id="PS52004">
    <property type="entry name" value="KS3_2"/>
    <property type="match status" value="1"/>
</dbReference>
<feature type="region of interest" description="C-terminal hotdog fold" evidence="4">
    <location>
        <begin position="1440"/>
        <end position="1587"/>
    </location>
</feature>
<feature type="compositionally biased region" description="Polar residues" evidence="6">
    <location>
        <begin position="2843"/>
        <end position="2852"/>
    </location>
</feature>
<dbReference type="InterPro" id="IPR050091">
    <property type="entry name" value="PKS_NRPS_Biosynth_Enz"/>
</dbReference>
<feature type="non-terminal residue" evidence="11">
    <location>
        <position position="3273"/>
    </location>
</feature>
<feature type="domain" description="Ketosynthase family 3 (KS3)" evidence="9">
    <location>
        <begin position="365"/>
        <end position="795"/>
    </location>
</feature>
<dbReference type="PROSITE" id="PS00012">
    <property type="entry name" value="PHOSPHOPANTETHEINE"/>
    <property type="match status" value="1"/>
</dbReference>
<feature type="region of interest" description="Disordered" evidence="6">
    <location>
        <begin position="1807"/>
        <end position="1864"/>
    </location>
</feature>
<dbReference type="Gene3D" id="3.40.50.1820">
    <property type="entry name" value="alpha/beta hydrolase"/>
    <property type="match status" value="1"/>
</dbReference>
<dbReference type="CDD" id="cd00833">
    <property type="entry name" value="PKS"/>
    <property type="match status" value="1"/>
</dbReference>
<feature type="compositionally biased region" description="Polar residues" evidence="6">
    <location>
        <begin position="3073"/>
        <end position="3091"/>
    </location>
</feature>
<dbReference type="Pfam" id="PF21089">
    <property type="entry name" value="PKS_DH_N"/>
    <property type="match status" value="1"/>
</dbReference>
<dbReference type="InterPro" id="IPR014031">
    <property type="entry name" value="Ketoacyl_synth_C"/>
</dbReference>
<feature type="domain" description="Carrier" evidence="7">
    <location>
        <begin position="1729"/>
        <end position="1806"/>
    </location>
</feature>
<feature type="domain" description="PKS/mFAS DH" evidence="10">
    <location>
        <begin position="1280"/>
        <end position="1587"/>
    </location>
</feature>
<dbReference type="InterPro" id="IPR030918">
    <property type="entry name" value="PT_fungal_PKS"/>
</dbReference>
<evidence type="ECO:0000259" key="10">
    <source>
        <dbReference type="PROSITE" id="PS52019"/>
    </source>
</evidence>
<dbReference type="PROSITE" id="PS50853">
    <property type="entry name" value="FN3"/>
    <property type="match status" value="1"/>
</dbReference>
<dbReference type="NCBIfam" id="TIGR04532">
    <property type="entry name" value="PT_fungal_PKS"/>
    <property type="match status" value="1"/>
</dbReference>
<feature type="region of interest" description="Disordered" evidence="6">
    <location>
        <begin position="2918"/>
        <end position="2950"/>
    </location>
</feature>
<evidence type="ECO:0000259" key="9">
    <source>
        <dbReference type="PROSITE" id="PS52004"/>
    </source>
</evidence>
<dbReference type="Gene3D" id="1.10.1200.10">
    <property type="entry name" value="ACP-like"/>
    <property type="match status" value="2"/>
</dbReference>
<dbReference type="SUPFAM" id="SSF47336">
    <property type="entry name" value="ACP-like"/>
    <property type="match status" value="2"/>
</dbReference>
<dbReference type="Pfam" id="PF00109">
    <property type="entry name" value="ketoacyl-synt"/>
    <property type="match status" value="1"/>
</dbReference>
<feature type="region of interest" description="Disordered" evidence="6">
    <location>
        <begin position="2362"/>
        <end position="2386"/>
    </location>
</feature>
<dbReference type="Gene3D" id="3.40.47.10">
    <property type="match status" value="1"/>
</dbReference>
<dbReference type="OrthoDB" id="329835at2759"/>
<sequence>MYRQGVLLFGDQTTETLASIKNLNRQSKKSPSLGRFLREAADLIQVQSSKLGIAERQRFFAFETLLDLAEHAASVSHDDLLTTVLSYVSRFGELIIHIENNPSLLGSTSSPVRIIGLCTGLLPAAALAAARDLHDLIKLGIEILAVLFRLSLEITRRSRQIEEAPGCWGFVVTGTSAQDQQNIIDEFHKSQNIATHRHAYISVISQSWTTMCGPPSVLENLFSHSPALGLAPKLRLPVGAAVHAPHLLRPDFDRIIGPSSIFDTLVSSKTQIMSTSSCKPFVAENLRMLLKQMLEDISQNTLQLTSTVQATALSLTSKGQVKMTVCGPTSHMSLVVRGFESHGIKVELDELAEIRTNRPSLREGSSAVAIVGMSGRFPGAEGIHQFWDIIQSGKELHEKVPKSRFDLDKYYDPTGAAKNSILAEYGCFLANPGHFDARLFSVSPREAAQMDPMQRLLLMSSYEALEMAGYTPHGTLSTDSKRIATYFGQAADDQKEINHSEGIDMYYVPGLARAFGPGRLNHYFKWEGASFSLDSACASSSSAVLLACRALIARDCDTALAGGGSILNTPHAYSGLSRGGFLSTTGSCKTFRNDADGYCRGEGVGVIVLKRLEDALADNDNIHAVIKATARNYSAEATSITHPHAETQERLYKQVLQQGAIDPHEVSYVEMHGTATQAGDVCEMNSVTNAFAKDRPKENPLYVGAVKANIGHGEASAGVAAIIKTVMMLREGMIPPQPGVVDHPLNKQFPPLNKLNVQIPDRNRLFKTTNSDGKRKMIINNFDAAGGNTSILIEDAPTKIEKEDDPRTYQVVTCSARTLYSFKENKKRLLDYLTSEPEITLGDLAYTTTARRMHDIYKVAFPASSVEDIIRLLKSDLANAANPKRPSAEVPVVFTFTGQGSQYAGMGKELFHTCPRFRDRILRLQTLCDWLGFPSFLDIVVNNEMSMKRKKPVQVQLAIVCLEIALAELWQSWGIHPDLVIGHSLGEYAALCVAGVLSVTDALFLVGQRAILLSKKCTPGTYAMLSVVSDPEALQELLGNNEFSGCEISCKNTQTSTVVSGKVEVLKNLNTHLQAREIKTTFLEVPFGFHSSQLDPTLLDLEQIAEKVHFAKPTIPVASTLKGTIVADEGIFNADYLVQQARQPVNFIKALQSVKDAKFGTDDTLWIEVGPNPVCNGMVRTNLEVPPTRLLSTLKSGEDSWKLISKSISAAYTSGKSVNWPEFHKDYLKCLSLLELPTYAFDVKDYWSTYKETVAVTAGQAVSPGPVGVSVPGFPTTSLQQVERESVSDTEISVVFLSRTAEPQMYAAITGHVINGTPICPSSLFADMALTAANYVRHKAKLGLKVPDMSLEALNITHPLVVPALNPKQSIQVIAKSSASSNWSVEITFKSKDGSIEHDHGGCRVTFGNGEDWKAGWAKHSWFVKARMDSLANSAKLGQAHQLLRPMVYKLFQHVVHYSEPYQGLEEVFLDNIVGDSVAKIKLKSTSGASTFNSNPYWGDSIVHLAGFVLNGNTTTPEDTVYISGGLDSMRVAEKLSSEKTYSCYVRMQPDSKKGYFIGDVYIFYRDDIIAVAAGVLFQELKKTILNAIINGHSPAPVQVVKSLPLSKPKGHVKPTVSHATLKSENPLFSKILKIIADEGRISVNKLIDDATFSDLGIDQIKVISIASKIRDLTSFTIPTQMLSGEATIGELGRYVQDELHDIDDSSASTSSNASTKESYSTLASSDSEDEADMVDLFMQTVIAETGVDPDEIEPSSLFSDLGVDSLMSIAIIDAIKKHTGVVLPASFLNDNPTVADVKRALGKVEEPARIPSPVMAPQSSPPPPRKSSLKVSPAPSVKIAEPVVQDPPAPKKHEPIPKQKPAPKIEAKIEVASNATVEKMPKYSSNVVLLQGRQSSGLTPLFMICDGAGSATAYIHLPSFPTNLPVYALESPFLHCPTEYNVSIEEIAIMFKAAIQKTQPHGPYMIGGWSAGAVYAYEVTRQLLDEGETILGLLLLDMRVPRPMPDALEPNMELLEQAGLITGIKRAGRSLGLMSEKLKQHLLSTVKALMVYEAKPMDPARRPHHTFIIWAKIGMSEVIGKGMGMPEPEEPEGNIMEDENTGLKSWFYAKRKVFGPNGWDKLVGDVECHAIEADHFSMVTQPAVKLTGALMRQAVEKFTTPPGEKSNLSGKAVTLWQKSTTASAVTCCALFWLLHRAWLTLWKPVPELINILGVEVPDPPEVSLAGIKADAVTLHWTRPGANKPVVKYLIQVNGVNVGDSSRSENAITVTGLKSAHYYNVRVIAVGSNNFQAGSRVIRLRTYGRDGRPQLGAGRMPSNLSSDSQQNVGIADDSDESHSGGRPQCAGVEAAALPEGIPASFRESAGVHQGQRRNTGGRKHSPSNAAAEQAALANIIANNMPEESMQQLTERFEAIRRETEEIMAQISRDAEEFKAQILDLMKERDEKKQALKEKEEAREKLKKEMQDDIARWRKEIEDMKKEREDWGKEKQHWIAAKETKSESLRNTISKRQHSLNGLEEEIRIKGLQIKELEEERKKLPGAEDNEESRARDAAEKQKDVEWDVKERDLAARLHNQSLHLRQLETEFHRAQTTLAALTARQGANPLMYHGNSSGVDFDPSGQGKAKSRRTRNRKSRTNTLSSPISAFPTLDPSFPSASTYNNLNTSSPSFAQGPYFDLSHDTAMVPLSENMNGMSESDIRSLTAGAPLSPTATSLLPSNIFADDDPDAIESRSFGPALYGGIGPSILENDPQSPDSSSRSASLISSPRNSSQNLSIFGVSGREYGADPDRRSLHSPVTEFGALGARGNSERTTSHRPFSNLFNFPRARGKTLPDEGPALGTLKQGQSQSFPRSTEEPDSIANKPRRISFSSGWNVMPNFLARSLGGDISQGNAPAPARSVGARRRRGFNMFGSSLDDSTGVYLERDPSSPRPMSIASSDLPRPSTDSAPFGWPASDGGLFNRNSPLATNWSVNAPQTWSRNPSRRPSFQHGSTTALTSGIASEDDEFLPPEPSLAGQSSPPPVGVIGTRPASAHTGKPVTPKLNPAAPTFKAMFSRSSKSERSKSKDKPAETSVMTSIPTDESQTNLSSPSDSRKSRDTHSIHTQNSIADSYESLEMTSSNTPSDMAIPTAASSKESSFRQLLRKGSSSKFSFSSIRGKDSVLFGGKKGAGSSANSDRNASTDRDGSFDEYREDLGLGKSTDSITSSPMIGSLGSGDPKGKDKETGPPKEGRMSVNWGRAFGIKKGKSGVGRESLDIEGSEAEITGTEDESNI</sequence>
<evidence type="ECO:0000259" key="7">
    <source>
        <dbReference type="PROSITE" id="PS50075"/>
    </source>
</evidence>
<feature type="active site" description="Proton donor; for dehydratase activity" evidence="4">
    <location>
        <position position="1500"/>
    </location>
</feature>
<keyword evidence="2" id="KW-0597">Phosphoprotein</keyword>
<feature type="region of interest" description="Disordered" evidence="6">
    <location>
        <begin position="2972"/>
        <end position="3273"/>
    </location>
</feature>
<dbReference type="GO" id="GO:0006633">
    <property type="term" value="P:fatty acid biosynthetic process"/>
    <property type="evidence" value="ECO:0007669"/>
    <property type="project" value="TreeGrafter"/>
</dbReference>
<feature type="compositionally biased region" description="Polar residues" evidence="6">
    <location>
        <begin position="2972"/>
        <end position="3000"/>
    </location>
</feature>
<reference evidence="11 12" key="1">
    <citation type="submission" date="2018-05" db="EMBL/GenBank/DDBJ databases">
        <title>Draft genome sequence of Scytalidium lignicola DSM 105466, a ubiquitous saprotrophic fungus.</title>
        <authorList>
            <person name="Buettner E."/>
            <person name="Gebauer A.M."/>
            <person name="Hofrichter M."/>
            <person name="Liers C."/>
            <person name="Kellner H."/>
        </authorList>
    </citation>
    <scope>NUCLEOTIDE SEQUENCE [LARGE SCALE GENOMIC DNA]</scope>
    <source>
        <strain evidence="11 12">DSM 105466</strain>
    </source>
</reference>
<feature type="compositionally biased region" description="Low complexity" evidence="6">
    <location>
        <begin position="2753"/>
        <end position="2771"/>
    </location>
</feature>
<dbReference type="PANTHER" id="PTHR43775:SF37">
    <property type="entry name" value="SI:DKEY-61P9.11"/>
    <property type="match status" value="1"/>
</dbReference>
<dbReference type="SMART" id="SM00825">
    <property type="entry name" value="PKS_KS"/>
    <property type="match status" value="1"/>
</dbReference>
<dbReference type="InterPro" id="IPR013783">
    <property type="entry name" value="Ig-like_fold"/>
</dbReference>
<dbReference type="Gene3D" id="3.10.129.110">
    <property type="entry name" value="Polyketide synthase dehydratase"/>
    <property type="match status" value="1"/>
</dbReference>
<dbReference type="InterPro" id="IPR009081">
    <property type="entry name" value="PP-bd_ACP"/>
</dbReference>
<dbReference type="PROSITE" id="PS50075">
    <property type="entry name" value="CARRIER"/>
    <property type="match status" value="2"/>
</dbReference>
<dbReference type="Gene3D" id="3.30.70.3290">
    <property type="match status" value="1"/>
</dbReference>
<feature type="active site" description="Proton acceptor; for dehydratase activity" evidence="4">
    <location>
        <position position="1312"/>
    </location>
</feature>
<dbReference type="SUPFAM" id="SSF49265">
    <property type="entry name" value="Fibronectin type III"/>
    <property type="match status" value="1"/>
</dbReference>
<feature type="compositionally biased region" description="Basic and acidic residues" evidence="6">
    <location>
        <begin position="3058"/>
        <end position="3070"/>
    </location>
</feature>
<dbReference type="Gene3D" id="2.60.40.10">
    <property type="entry name" value="Immunoglobulins"/>
    <property type="match status" value="1"/>
</dbReference>
<feature type="compositionally biased region" description="Basic and acidic residues" evidence="6">
    <location>
        <begin position="3092"/>
        <end position="3101"/>
    </location>
</feature>
<keyword evidence="1" id="KW-0596">Phosphopantetheine</keyword>
<name>A0A3E2HIL7_SCYLI</name>
<feature type="compositionally biased region" description="Low complexity" evidence="6">
    <location>
        <begin position="1706"/>
        <end position="1722"/>
    </location>
</feature>
<dbReference type="Pfam" id="PF00698">
    <property type="entry name" value="Acyl_transf_1"/>
    <property type="match status" value="1"/>
</dbReference>
<dbReference type="SUPFAM" id="SSF53474">
    <property type="entry name" value="alpha/beta-Hydrolases"/>
    <property type="match status" value="1"/>
</dbReference>
<dbReference type="InterPro" id="IPR036116">
    <property type="entry name" value="FN3_sf"/>
</dbReference>
<dbReference type="InterPro" id="IPR042104">
    <property type="entry name" value="PKS_dehydratase_sf"/>
</dbReference>
<dbReference type="InterPro" id="IPR036736">
    <property type="entry name" value="ACP-like_sf"/>
</dbReference>
<feature type="coiled-coil region" evidence="5">
    <location>
        <begin position="2405"/>
        <end position="2489"/>
    </location>
</feature>
<dbReference type="OMA" id="DTGNCKT"/>
<dbReference type="Pfam" id="PF22621">
    <property type="entry name" value="CurL-like_PKS_C"/>
    <property type="match status" value="1"/>
</dbReference>
<organism evidence="11 12">
    <name type="scientific">Scytalidium lignicola</name>
    <name type="common">Hyphomycete</name>
    <dbReference type="NCBI Taxonomy" id="5539"/>
    <lineage>
        <taxon>Eukaryota</taxon>
        <taxon>Fungi</taxon>
        <taxon>Dikarya</taxon>
        <taxon>Ascomycota</taxon>
        <taxon>Pezizomycotina</taxon>
        <taxon>Leotiomycetes</taxon>
        <taxon>Leotiomycetes incertae sedis</taxon>
        <taxon>Scytalidium</taxon>
    </lineage>
</organism>
<evidence type="ECO:0000256" key="4">
    <source>
        <dbReference type="PROSITE-ProRule" id="PRU01363"/>
    </source>
</evidence>
<dbReference type="InterPro" id="IPR049552">
    <property type="entry name" value="PKS_DH_N"/>
</dbReference>
<feature type="domain" description="Fibronectin type-III" evidence="8">
    <location>
        <begin position="2217"/>
        <end position="2305"/>
    </location>
</feature>
<evidence type="ECO:0000256" key="2">
    <source>
        <dbReference type="ARBA" id="ARBA00022553"/>
    </source>
</evidence>
<dbReference type="InterPro" id="IPR016039">
    <property type="entry name" value="Thiolase-like"/>
</dbReference>
<dbReference type="InterPro" id="IPR029058">
    <property type="entry name" value="AB_hydrolase_fold"/>
</dbReference>
<feature type="compositionally biased region" description="Basic and acidic residues" evidence="6">
    <location>
        <begin position="3180"/>
        <end position="3196"/>
    </location>
</feature>
<dbReference type="InterPro" id="IPR014030">
    <property type="entry name" value="Ketoacyl_synth_N"/>
</dbReference>
<evidence type="ECO:0000256" key="3">
    <source>
        <dbReference type="ARBA" id="ARBA00022679"/>
    </source>
</evidence>
<dbReference type="InterPro" id="IPR016036">
    <property type="entry name" value="Malonyl_transacylase_ACP-bd"/>
</dbReference>
<protein>
    <recommendedName>
        <fullName evidence="13">Carrier domain-containing protein</fullName>
    </recommendedName>
</protein>
<dbReference type="GO" id="GO:0031177">
    <property type="term" value="F:phosphopantetheine binding"/>
    <property type="evidence" value="ECO:0007669"/>
    <property type="project" value="InterPro"/>
</dbReference>
<feature type="region of interest" description="N-terminal hotdog fold" evidence="4">
    <location>
        <begin position="1280"/>
        <end position="1410"/>
    </location>
</feature>
<feature type="compositionally biased region" description="Basic residues" evidence="6">
    <location>
        <begin position="2625"/>
        <end position="2636"/>
    </location>
</feature>
<feature type="compositionally biased region" description="Basic and acidic residues" evidence="6">
    <location>
        <begin position="1850"/>
        <end position="1864"/>
    </location>
</feature>
<dbReference type="InterPro" id="IPR001227">
    <property type="entry name" value="Ac_transferase_dom_sf"/>
</dbReference>
<feature type="non-terminal residue" evidence="11">
    <location>
        <position position="1"/>
    </location>
</feature>
<gene>
    <name evidence="11" type="ORF">B7463_g3074</name>
</gene>
<feature type="region of interest" description="Disordered" evidence="6">
    <location>
        <begin position="2606"/>
        <end position="2647"/>
    </location>
</feature>
<keyword evidence="3" id="KW-0808">Transferase</keyword>
<dbReference type="SMART" id="SM00823">
    <property type="entry name" value="PKS_PP"/>
    <property type="match status" value="1"/>
</dbReference>
<feature type="region of interest" description="Disordered" evidence="6">
    <location>
        <begin position="1704"/>
        <end position="1728"/>
    </location>
</feature>
<feature type="region of interest" description="Disordered" evidence="6">
    <location>
        <begin position="2308"/>
        <end position="2344"/>
    </location>
</feature>